<dbReference type="GeneID" id="39420139"/>
<reference evidence="3 4" key="1">
    <citation type="submission" date="2019-02" db="EMBL/GenBank/DDBJ databases">
        <authorList>
            <person name="Lehtovirta-Morley E L."/>
        </authorList>
    </citation>
    <scope>NUCLEOTIDE SEQUENCE [LARGE SCALE GENOMIC DNA]</scope>
    <source>
        <strain evidence="3">NFRAN1</strain>
    </source>
</reference>
<keyword evidence="2" id="KW-0472">Membrane</keyword>
<dbReference type="RefSeq" id="WP_134482952.1">
    <property type="nucleotide sequence ID" value="NZ_LR216287.1"/>
</dbReference>
<keyword evidence="4" id="KW-1185">Reference proteome</keyword>
<keyword evidence="2" id="KW-0812">Transmembrane</keyword>
<dbReference type="Proteomes" id="UP000294299">
    <property type="component" value="Chromosome NFRAN"/>
</dbReference>
<name>A0A484IAA7_9ARCH</name>
<dbReference type="KEGG" id="nfn:NFRAN_0633"/>
<sequence>MCSNEEDNKKILSTLKLSDKEVVSNLKLGVILIMFGFSIFMGFMVIPGAFAQNYSNMIDGVTKGAIENDIIGAENMTGISNTNETSATSSNFDTNIRNLSLQSFSSFVDQINKIVREKSSDSDNYYVSNSSSSSSSSSPLQSKIQNSTLSPLLGLKEVVIQNTSMSAPAPVRHPGQPTHEVVFALPLRNDGYIWTGTVTFTASKPIEVEVLHTYAPQEKPEALHGEPYYSVLPGNKSIAITHLRHLVDVPIELNGTGISSGTLDFAGNALVFHKTSGEPFTVTYTIDAVSKKITQLEK</sequence>
<feature type="region of interest" description="Disordered" evidence="1">
    <location>
        <begin position="122"/>
        <end position="143"/>
    </location>
</feature>
<organism evidence="3 4">
    <name type="scientific">Candidatus Nitrosocosmicus franklandianus</name>
    <dbReference type="NCBI Taxonomy" id="1798806"/>
    <lineage>
        <taxon>Archaea</taxon>
        <taxon>Nitrososphaerota</taxon>
        <taxon>Nitrososphaeria</taxon>
        <taxon>Nitrososphaerales</taxon>
        <taxon>Nitrososphaeraceae</taxon>
        <taxon>Candidatus Nitrosocosmicus</taxon>
    </lineage>
</organism>
<keyword evidence="2" id="KW-1133">Transmembrane helix</keyword>
<evidence type="ECO:0000313" key="4">
    <source>
        <dbReference type="Proteomes" id="UP000294299"/>
    </source>
</evidence>
<evidence type="ECO:0000256" key="2">
    <source>
        <dbReference type="SAM" id="Phobius"/>
    </source>
</evidence>
<protein>
    <submittedName>
        <fullName evidence="3">Uncharacterized protein</fullName>
    </submittedName>
</protein>
<evidence type="ECO:0000313" key="3">
    <source>
        <dbReference type="EMBL" id="VFJ12955.1"/>
    </source>
</evidence>
<dbReference type="OrthoDB" id="10509at2157"/>
<gene>
    <name evidence="3" type="ORF">NFRAN_0633</name>
</gene>
<dbReference type="EMBL" id="LR216287">
    <property type="protein sequence ID" value="VFJ12955.1"/>
    <property type="molecule type" value="Genomic_DNA"/>
</dbReference>
<accession>A0A484IAA7</accession>
<dbReference type="AlphaFoldDB" id="A0A484IAA7"/>
<feature type="transmembrane region" description="Helical" evidence="2">
    <location>
        <begin position="28"/>
        <end position="50"/>
    </location>
</feature>
<evidence type="ECO:0000256" key="1">
    <source>
        <dbReference type="SAM" id="MobiDB-lite"/>
    </source>
</evidence>
<feature type="compositionally biased region" description="Low complexity" evidence="1">
    <location>
        <begin position="122"/>
        <end position="138"/>
    </location>
</feature>
<proteinExistence type="predicted"/>